<dbReference type="GO" id="GO:0048038">
    <property type="term" value="F:quinone binding"/>
    <property type="evidence" value="ECO:0007669"/>
    <property type="project" value="UniProtKB-UniRule"/>
</dbReference>
<dbReference type="SUPFAM" id="SSF54862">
    <property type="entry name" value="4Fe-4S ferredoxins"/>
    <property type="match status" value="1"/>
</dbReference>
<evidence type="ECO:0000259" key="15">
    <source>
        <dbReference type="PROSITE" id="PS51669"/>
    </source>
</evidence>
<sequence length="814" mass="85873">MCATLCLLAEGIGGGRMTLAEHSHDAPPVEMVTLTIDGTQVSVPKGTLVIRAAELMGVQIPRFCDHPLLDPVGACRQCLVEVEGQRKPMASCTITCTPDMVVRTQFTSEAADKAQHGVMELLLINHPLDCPVCDKGGECPLQNQAMSNGRPETRFEDVKRTFPKPINVSSQVLLDRERCVLCARCTRFSDQIAGDPFIELMERGAMQQVGIAPGEPFQSYFSGNTVQICPVGALTGAAYRFRARPFDLVSSPSVCEHCASGCAQRTDHRRGKVLRRLAGDDPAVNEEWNCDKGRWAFTYATVGDRITTPLVRDPGSTDGSLRPASWSEALAVAGAGLAAAHGRAGVLVGGRATAEDAYAYAKFARIVLGTNDVDFRARQHSAEEADFLAAHVAGRPMTVTYSDLEDAPTVLLAGLEPEEESPIIFLRLRKAVRKYGLGVRSIAPFASLGLTKLSGQLIRTGPAGEAAALDGLTDDESLTMPGALILVGERLAASPGALSAAARLAKATGARLAWVPRRAGERGAVEAGALPNLLPGGRPVADAAAREQMATAWNVDALPDVPGRDTAAILHAARHGELGALLVGGVELDDLPDPAAALAAIEAAPFVVSLELRTSAVTERADVVFPIAPVVEKAGSFVDWEGRLRPFEPSLHTSAVPDLRVLNFLADEIGVDLGLRTPAAAADERAELGLWAGTRHEPPQCGGAPPHPESGQAVLTGWRMLLDAGRLQDGEPHLAGTARPPQVRLSAATAAEIGAADGEPVTVRTDRGAITLPLEITDMDDRVVWLPLNSPGSTVHRTLGVPLGAVVSIGRGPV</sequence>
<evidence type="ECO:0000256" key="6">
    <source>
        <dbReference type="ARBA" id="ARBA00022723"/>
    </source>
</evidence>
<evidence type="ECO:0000256" key="9">
    <source>
        <dbReference type="ARBA" id="ARBA00023014"/>
    </source>
</evidence>
<organism evidence="17 18">
    <name type="scientific">Mycolicibacterium vanbaalenii</name>
    <name type="common">Mycobacterium vanbaalenii</name>
    <dbReference type="NCBI Taxonomy" id="110539"/>
    <lineage>
        <taxon>Bacteria</taxon>
        <taxon>Bacillati</taxon>
        <taxon>Actinomycetota</taxon>
        <taxon>Actinomycetes</taxon>
        <taxon>Mycobacteriales</taxon>
        <taxon>Mycobacteriaceae</taxon>
        <taxon>Mycolicibacterium</taxon>
    </lineage>
</organism>
<evidence type="ECO:0000256" key="13">
    <source>
        <dbReference type="RuleBase" id="RU003525"/>
    </source>
</evidence>
<keyword evidence="18" id="KW-1185">Reference proteome</keyword>
<dbReference type="InterPro" id="IPR009010">
    <property type="entry name" value="Asp_de-COase-like_dom_sf"/>
</dbReference>
<dbReference type="FunFam" id="3.30.70.20:FF:000016">
    <property type="entry name" value="NADH-quinone oxidoreductase"/>
    <property type="match status" value="1"/>
</dbReference>
<keyword evidence="9 13" id="KW-0411">Iron-sulfur</keyword>
<evidence type="ECO:0000256" key="5">
    <source>
        <dbReference type="ARBA" id="ARBA00022719"/>
    </source>
</evidence>
<evidence type="ECO:0000313" key="18">
    <source>
        <dbReference type="Proteomes" id="UP000430146"/>
    </source>
</evidence>
<dbReference type="Gene3D" id="2.40.40.20">
    <property type="match status" value="1"/>
</dbReference>
<feature type="domain" description="4Fe-4S His(Cys)3-ligated-type" evidence="16">
    <location>
        <begin position="110"/>
        <end position="149"/>
    </location>
</feature>
<dbReference type="Gene3D" id="2.20.25.90">
    <property type="entry name" value="ADC-like domains"/>
    <property type="match status" value="1"/>
</dbReference>
<dbReference type="GO" id="GO:0016020">
    <property type="term" value="C:membrane"/>
    <property type="evidence" value="ECO:0007669"/>
    <property type="project" value="InterPro"/>
</dbReference>
<reference evidence="17 18" key="1">
    <citation type="submission" date="2019-11" db="EMBL/GenBank/DDBJ databases">
        <authorList>
            <person name="Holert J."/>
        </authorList>
    </citation>
    <scope>NUCLEOTIDE SEQUENCE [LARGE SCALE GENOMIC DNA]</scope>
    <source>
        <strain evidence="17">BC8_1</strain>
    </source>
</reference>
<dbReference type="FunFam" id="3.10.20.740:FF:000001">
    <property type="entry name" value="NADH-quinone oxidoreductase subunit G"/>
    <property type="match status" value="1"/>
</dbReference>
<feature type="domain" description="4Fe-4S Mo/W bis-MGD-type" evidence="15">
    <location>
        <begin position="248"/>
        <end position="304"/>
    </location>
</feature>
<dbReference type="InterPro" id="IPR054351">
    <property type="entry name" value="NADH_UbQ_OxRdtase_ferredoxin"/>
</dbReference>
<dbReference type="EC" id="7.1.1.-" evidence="13"/>
<evidence type="ECO:0000256" key="1">
    <source>
        <dbReference type="ARBA" id="ARBA00001966"/>
    </source>
</evidence>
<dbReference type="InterPro" id="IPR006656">
    <property type="entry name" value="Mopterin_OxRdtase"/>
</dbReference>
<dbReference type="Pfam" id="PF00384">
    <property type="entry name" value="Molybdopterin"/>
    <property type="match status" value="1"/>
</dbReference>
<dbReference type="PROSITE" id="PS00642">
    <property type="entry name" value="COMPLEX1_75K_2"/>
    <property type="match status" value="1"/>
</dbReference>
<dbReference type="PANTHER" id="PTHR43105:SF12">
    <property type="entry name" value="NADH-QUINONE OXIDOREDUCTASE SUBUNIT G"/>
    <property type="match status" value="1"/>
</dbReference>
<dbReference type="GO" id="GO:0046872">
    <property type="term" value="F:metal ion binding"/>
    <property type="evidence" value="ECO:0007669"/>
    <property type="project" value="UniProtKB-UniRule"/>
</dbReference>
<dbReference type="InterPro" id="IPR000283">
    <property type="entry name" value="NADH_UbQ_OxRdtase_75kDa_su_CS"/>
</dbReference>
<keyword evidence="17" id="KW-0560">Oxidoreductase</keyword>
<keyword evidence="6 13" id="KW-0479">Metal-binding</keyword>
<gene>
    <name evidence="17" type="primary">nuoG</name>
    <name evidence="17" type="ORF">AELLOGFF_01402</name>
</gene>
<keyword evidence="4 13" id="KW-0001">2Fe-2S</keyword>
<dbReference type="GO" id="GO:0042773">
    <property type="term" value="P:ATP synthesis coupled electron transport"/>
    <property type="evidence" value="ECO:0007669"/>
    <property type="project" value="InterPro"/>
</dbReference>
<dbReference type="Gene3D" id="3.30.70.20">
    <property type="match status" value="1"/>
</dbReference>
<evidence type="ECO:0000256" key="3">
    <source>
        <dbReference type="ARBA" id="ARBA00022485"/>
    </source>
</evidence>
<dbReference type="GO" id="GO:0051539">
    <property type="term" value="F:4 iron, 4 sulfur cluster binding"/>
    <property type="evidence" value="ECO:0007669"/>
    <property type="project" value="UniProtKB-KW"/>
</dbReference>
<proteinExistence type="inferred from homology"/>
<evidence type="ECO:0000256" key="2">
    <source>
        <dbReference type="ARBA" id="ARBA00005404"/>
    </source>
</evidence>
<evidence type="ECO:0000256" key="4">
    <source>
        <dbReference type="ARBA" id="ARBA00022714"/>
    </source>
</evidence>
<evidence type="ECO:0000256" key="7">
    <source>
        <dbReference type="ARBA" id="ARBA00022967"/>
    </source>
</evidence>
<evidence type="ECO:0000256" key="8">
    <source>
        <dbReference type="ARBA" id="ARBA00023004"/>
    </source>
</evidence>
<evidence type="ECO:0000313" key="17">
    <source>
        <dbReference type="EMBL" id="CAA0128524.1"/>
    </source>
</evidence>
<dbReference type="SUPFAM" id="SSF50692">
    <property type="entry name" value="ADC-like"/>
    <property type="match status" value="1"/>
</dbReference>
<dbReference type="InterPro" id="IPR019574">
    <property type="entry name" value="NADH_UbQ_OxRdtase_Gsu_4Fe4S-bd"/>
</dbReference>
<keyword evidence="5 13" id="KW-0874">Quinone</keyword>
<evidence type="ECO:0000256" key="10">
    <source>
        <dbReference type="ARBA" id="ARBA00023027"/>
    </source>
</evidence>
<comment type="catalytic activity">
    <reaction evidence="11 13">
        <text>a quinone + NADH + 5 H(+)(in) = a quinol + NAD(+) + 4 H(+)(out)</text>
        <dbReference type="Rhea" id="RHEA:57888"/>
        <dbReference type="ChEBI" id="CHEBI:15378"/>
        <dbReference type="ChEBI" id="CHEBI:24646"/>
        <dbReference type="ChEBI" id="CHEBI:57540"/>
        <dbReference type="ChEBI" id="CHEBI:57945"/>
        <dbReference type="ChEBI" id="CHEBI:132124"/>
    </reaction>
</comment>
<comment type="cofactor">
    <cofactor evidence="1 13">
        <name>[4Fe-4S] cluster</name>
        <dbReference type="ChEBI" id="CHEBI:49883"/>
    </cofactor>
</comment>
<dbReference type="NCBIfam" id="NF005895">
    <property type="entry name" value="PRK07860.1"/>
    <property type="match status" value="1"/>
</dbReference>
<dbReference type="GO" id="GO:0003954">
    <property type="term" value="F:NADH dehydrogenase activity"/>
    <property type="evidence" value="ECO:0007669"/>
    <property type="project" value="TreeGrafter"/>
</dbReference>
<dbReference type="SUPFAM" id="SSF53706">
    <property type="entry name" value="Formate dehydrogenase/DMSO reductase, domains 1-3"/>
    <property type="match status" value="1"/>
</dbReference>
<dbReference type="PROSITE" id="PS00643">
    <property type="entry name" value="COMPLEX1_75K_3"/>
    <property type="match status" value="1"/>
</dbReference>
<comment type="similarity">
    <text evidence="2 13">Belongs to the complex I 75 kDa subunit family.</text>
</comment>
<keyword evidence="7 13" id="KW-1278">Translocase</keyword>
<dbReference type="GO" id="GO:0008137">
    <property type="term" value="F:NADH dehydrogenase (ubiquinone) activity"/>
    <property type="evidence" value="ECO:0007669"/>
    <property type="project" value="UniProtKB-UniRule"/>
</dbReference>
<dbReference type="Pfam" id="PF01568">
    <property type="entry name" value="Molydop_binding"/>
    <property type="match status" value="1"/>
</dbReference>
<dbReference type="FunFam" id="2.20.25.90:FF:000002">
    <property type="entry name" value="NADH-quinone oxidoreductase"/>
    <property type="match status" value="1"/>
</dbReference>
<dbReference type="Gene3D" id="3.10.20.740">
    <property type="match status" value="1"/>
</dbReference>
<dbReference type="InterPro" id="IPR036010">
    <property type="entry name" value="2Fe-2S_ferredoxin-like_sf"/>
</dbReference>
<dbReference type="PANTHER" id="PTHR43105">
    <property type="entry name" value="RESPIRATORY NITRATE REDUCTASE"/>
    <property type="match status" value="1"/>
</dbReference>
<dbReference type="InterPro" id="IPR001041">
    <property type="entry name" value="2Fe-2S_ferredoxin-type"/>
</dbReference>
<keyword evidence="8 13" id="KW-0408">Iron</keyword>
<keyword evidence="10 13" id="KW-0520">NAD</keyword>
<dbReference type="NCBIfam" id="TIGR01973">
    <property type="entry name" value="NuoG"/>
    <property type="match status" value="1"/>
</dbReference>
<dbReference type="EMBL" id="CACSIP010000034">
    <property type="protein sequence ID" value="CAA0128524.1"/>
    <property type="molecule type" value="Genomic_DNA"/>
</dbReference>
<dbReference type="Pfam" id="PF13510">
    <property type="entry name" value="Fer2_4"/>
    <property type="match status" value="1"/>
</dbReference>
<protein>
    <recommendedName>
        <fullName evidence="13">NADH-quinone oxidoreductase</fullName>
        <ecNumber evidence="13">7.1.1.-</ecNumber>
    </recommendedName>
</protein>
<evidence type="ECO:0000256" key="12">
    <source>
        <dbReference type="ARBA" id="ARBA00058530"/>
    </source>
</evidence>
<dbReference type="SMART" id="SM00929">
    <property type="entry name" value="NADH-G_4Fe-4S_3"/>
    <property type="match status" value="1"/>
</dbReference>
<dbReference type="InterPro" id="IPR010228">
    <property type="entry name" value="NADH_UbQ_OxRdtase_Gsu"/>
</dbReference>
<dbReference type="InterPro" id="IPR006963">
    <property type="entry name" value="Mopterin_OxRdtase_4Fe-4S_dom"/>
</dbReference>
<dbReference type="AlphaFoldDB" id="A0A5S9R527"/>
<dbReference type="Pfam" id="PF22117">
    <property type="entry name" value="Fer4_Nqo3"/>
    <property type="match status" value="1"/>
</dbReference>
<feature type="domain" description="2Fe-2S ferredoxin-type" evidence="14">
    <location>
        <begin position="30"/>
        <end position="108"/>
    </location>
</feature>
<dbReference type="GO" id="GO:0043546">
    <property type="term" value="F:molybdopterin cofactor binding"/>
    <property type="evidence" value="ECO:0007669"/>
    <property type="project" value="InterPro"/>
</dbReference>
<dbReference type="Gene3D" id="3.40.228.10">
    <property type="entry name" value="Dimethylsulfoxide Reductase, domain 2"/>
    <property type="match status" value="1"/>
</dbReference>
<comment type="cofactor">
    <cofactor evidence="13">
        <name>[2Fe-2S] cluster</name>
        <dbReference type="ChEBI" id="CHEBI:190135"/>
    </cofactor>
    <text evidence="13">Binds 1 [2Fe-2S] cluster per subunit.</text>
</comment>
<dbReference type="PROSITE" id="PS00641">
    <property type="entry name" value="COMPLEX1_75K_1"/>
    <property type="match status" value="1"/>
</dbReference>
<keyword evidence="3 13" id="KW-0004">4Fe-4S</keyword>
<evidence type="ECO:0000256" key="11">
    <source>
        <dbReference type="ARBA" id="ARBA00047712"/>
    </source>
</evidence>
<dbReference type="PROSITE" id="PS51669">
    <property type="entry name" value="4FE4S_MOW_BIS_MGD"/>
    <property type="match status" value="1"/>
</dbReference>
<comment type="function">
    <text evidence="12">NDH-1 shuttles electrons from NADH, via FMN and iron-sulfur (Fe-S) centers, to quinones in the respiratory chain. The immediate electron acceptor for the enzyme in this species is believed to be menaquinone. Couples the redox reaction to proton translocation (for every two electrons transferred, four hydrogen ions are translocated across the cytoplasmic membrane), and thus conserves the redox energy in a proton gradient.</text>
</comment>
<dbReference type="PROSITE" id="PS51085">
    <property type="entry name" value="2FE2S_FER_2"/>
    <property type="match status" value="1"/>
</dbReference>
<dbReference type="InterPro" id="IPR006657">
    <property type="entry name" value="MoPterin_dinucl-bd_dom"/>
</dbReference>
<comment type="function">
    <text evidence="13">NDH-1 shuttles electrons from NADH, via FMN and iron-sulfur (Fe-S) centers, to quinones in the respiratory chain. Couples the redox reaction to proton translocation (for every two electrons transferred, four hydrogen ions are translocated across the cytoplasmic membrane), and thus conserves the redox energy in a proton gradient.</text>
</comment>
<dbReference type="SUPFAM" id="SSF54292">
    <property type="entry name" value="2Fe-2S ferredoxin-like"/>
    <property type="match status" value="1"/>
</dbReference>
<dbReference type="CDD" id="cd00207">
    <property type="entry name" value="fer2"/>
    <property type="match status" value="1"/>
</dbReference>
<evidence type="ECO:0000259" key="14">
    <source>
        <dbReference type="PROSITE" id="PS51085"/>
    </source>
</evidence>
<dbReference type="PROSITE" id="PS51839">
    <property type="entry name" value="4FE4S_HC3"/>
    <property type="match status" value="1"/>
</dbReference>
<dbReference type="Proteomes" id="UP000430146">
    <property type="component" value="Unassembled WGS sequence"/>
</dbReference>
<dbReference type="SMART" id="SM00926">
    <property type="entry name" value="Molybdop_Fe4S4"/>
    <property type="match status" value="1"/>
</dbReference>
<evidence type="ECO:0000259" key="16">
    <source>
        <dbReference type="PROSITE" id="PS51839"/>
    </source>
</evidence>
<dbReference type="GO" id="GO:0051537">
    <property type="term" value="F:2 iron, 2 sulfur cluster binding"/>
    <property type="evidence" value="ECO:0007669"/>
    <property type="project" value="UniProtKB-UniRule"/>
</dbReference>
<name>A0A5S9R527_MYCVN</name>
<dbReference type="Pfam" id="PF10588">
    <property type="entry name" value="NADH-G_4Fe-4S_3"/>
    <property type="match status" value="1"/>
</dbReference>
<dbReference type="InterPro" id="IPR050123">
    <property type="entry name" value="Prok_molybdopt-oxidoreductase"/>
</dbReference>
<dbReference type="Gene3D" id="3.40.50.740">
    <property type="match status" value="2"/>
</dbReference>
<accession>A0A5S9R527</accession>